<proteinExistence type="predicted"/>
<name>A0A0K2T4H9_LEPSM</name>
<sequence length="44" mass="5183">MFMNLETVVRLTLCFLERTLIGSQEMISKNVLRLRGKCECVFYP</sequence>
<accession>A0A0K2T4H9</accession>
<dbReference type="AlphaFoldDB" id="A0A0K2T4H9"/>
<evidence type="ECO:0000313" key="1">
    <source>
        <dbReference type="EMBL" id="CDW20715.1"/>
    </source>
</evidence>
<organism evidence="1">
    <name type="scientific">Lepeophtheirus salmonis</name>
    <name type="common">Salmon louse</name>
    <name type="synonym">Caligus salmonis</name>
    <dbReference type="NCBI Taxonomy" id="72036"/>
    <lineage>
        <taxon>Eukaryota</taxon>
        <taxon>Metazoa</taxon>
        <taxon>Ecdysozoa</taxon>
        <taxon>Arthropoda</taxon>
        <taxon>Crustacea</taxon>
        <taxon>Multicrustacea</taxon>
        <taxon>Hexanauplia</taxon>
        <taxon>Copepoda</taxon>
        <taxon>Siphonostomatoida</taxon>
        <taxon>Caligidae</taxon>
        <taxon>Lepeophtheirus</taxon>
    </lineage>
</organism>
<dbReference type="EMBL" id="HACA01003354">
    <property type="protein sequence ID" value="CDW20715.1"/>
    <property type="molecule type" value="Transcribed_RNA"/>
</dbReference>
<reference evidence="1" key="1">
    <citation type="submission" date="2014-05" db="EMBL/GenBank/DDBJ databases">
        <authorList>
            <person name="Chronopoulou M."/>
        </authorList>
    </citation>
    <scope>NUCLEOTIDE SEQUENCE</scope>
    <source>
        <tissue evidence="1">Whole organism</tissue>
    </source>
</reference>
<protein>
    <submittedName>
        <fullName evidence="1">Uncharacterized protein</fullName>
    </submittedName>
</protein>